<dbReference type="InterPro" id="IPR005174">
    <property type="entry name" value="KIB1-4_b-propeller"/>
</dbReference>
<dbReference type="AlphaFoldDB" id="Q1EP84"/>
<accession>Q1EP84</accession>
<organism evidence="3">
    <name type="scientific">Musa acuminata</name>
    <name type="common">Banana</name>
    <name type="synonym">Musa cavendishii</name>
    <dbReference type="NCBI Taxonomy" id="4641"/>
    <lineage>
        <taxon>Eukaryota</taxon>
        <taxon>Viridiplantae</taxon>
        <taxon>Streptophyta</taxon>
        <taxon>Embryophyta</taxon>
        <taxon>Tracheophyta</taxon>
        <taxon>Spermatophyta</taxon>
        <taxon>Magnoliopsida</taxon>
        <taxon>Liliopsida</taxon>
        <taxon>Zingiberales</taxon>
        <taxon>Musaceae</taxon>
        <taxon>Musa</taxon>
    </lineage>
</organism>
<name>Q1EP84_MUSAC</name>
<dbReference type="EMBL" id="AC186752">
    <property type="protein sequence ID" value="ABF70073.1"/>
    <property type="molecule type" value="Genomic_DNA"/>
</dbReference>
<reference evidence="3" key="1">
    <citation type="submission" date="2006-05" db="EMBL/GenBank/DDBJ databases">
        <authorList>
            <person name="Town C.D."/>
            <person name="Ronning C.M."/>
            <person name="Cheung F."/>
            <person name="Haas B.J."/>
            <person name="Althoff R."/>
            <person name="Arbogast T."/>
            <person name="Hine E."/>
            <person name="Piffanelli P."/>
            <person name="Tallon L.J."/>
        </authorList>
    </citation>
    <scope>NUCLEOTIDE SEQUENCE</scope>
</reference>
<dbReference type="Pfam" id="PF03478">
    <property type="entry name" value="Beta-prop_KIB1-4"/>
    <property type="match status" value="1"/>
</dbReference>
<gene>
    <name evidence="3" type="ORF">MA4_64C22.38</name>
</gene>
<proteinExistence type="predicted"/>
<sequence length="428" mass="49275">MENTSITSTIVLNSQEKEPHAEEDSTMDKPNWSSLPLDIVTLISEELPLPHRICFHATCNAWYFATLLKPIPSPLLLVRNDESEHNDSCLFVSSITEFFFIYFPINELHGTRCVGSNAGWLAILDEQLDVSLLNLLTKTRIYLPSFITLPLYNPPYESKFFTTDFNDLLAYAHNNYSLKIFRDFIVKKVVFSSKPTIHSYIAMILYGKYPEIAYTKAGNDKWIFLGTPSTMECYYEDIMYHHDGKFYSITSQSEVQAFDLSGDYPVTMLLVERLARSIEYLDNISGSTINDLYNKYLACSSTGEMFLFLWQRDQTHYPNNGALPRPKDFMLMKVKLETSHCWAATKDMGNMCLFIGSNNPILIPSKDLEGLKGDHIFSVETFPNEEVDGYTRNVGYFDLKEERWKSFSESSQSPLYLRPPIWFTLSLH</sequence>
<feature type="compositionally biased region" description="Polar residues" evidence="1">
    <location>
        <begin position="1"/>
        <end position="14"/>
    </location>
</feature>
<dbReference type="InterPro" id="IPR036047">
    <property type="entry name" value="F-box-like_dom_sf"/>
</dbReference>
<dbReference type="SUPFAM" id="SSF81383">
    <property type="entry name" value="F-box domain"/>
    <property type="match status" value="1"/>
</dbReference>
<dbReference type="PANTHER" id="PTHR34708">
    <property type="entry name" value="OS07G0440000 PROTEIN"/>
    <property type="match status" value="1"/>
</dbReference>
<feature type="domain" description="KIB1-4 beta-propeller" evidence="2">
    <location>
        <begin position="98"/>
        <end position="398"/>
    </location>
</feature>
<evidence type="ECO:0000259" key="2">
    <source>
        <dbReference type="Pfam" id="PF03478"/>
    </source>
</evidence>
<evidence type="ECO:0000313" key="3">
    <source>
        <dbReference type="EMBL" id="ABF70073.1"/>
    </source>
</evidence>
<evidence type="ECO:0000256" key="1">
    <source>
        <dbReference type="SAM" id="MobiDB-lite"/>
    </source>
</evidence>
<dbReference type="PANTHER" id="PTHR34708:SF1">
    <property type="entry name" value="OS08G0126400 PROTEIN"/>
    <property type="match status" value="1"/>
</dbReference>
<feature type="region of interest" description="Disordered" evidence="1">
    <location>
        <begin position="1"/>
        <end position="30"/>
    </location>
</feature>
<feature type="compositionally biased region" description="Basic and acidic residues" evidence="1">
    <location>
        <begin position="15"/>
        <end position="27"/>
    </location>
</feature>
<protein>
    <submittedName>
        <fullName evidence="3">F-box family protein</fullName>
    </submittedName>
</protein>